<keyword evidence="11" id="KW-1185">Reference proteome</keyword>
<evidence type="ECO:0000256" key="4">
    <source>
        <dbReference type="ARBA" id="ARBA00022771"/>
    </source>
</evidence>
<keyword evidence="5" id="KW-0862">Zinc</keyword>
<evidence type="ECO:0000256" key="6">
    <source>
        <dbReference type="ARBA" id="ARBA00023242"/>
    </source>
</evidence>
<dbReference type="GO" id="GO:0008270">
    <property type="term" value="F:zinc ion binding"/>
    <property type="evidence" value="ECO:0007669"/>
    <property type="project" value="UniProtKB-KW"/>
</dbReference>
<proteinExistence type="predicted"/>
<name>A0A7R9QWA2_9ACAR</name>
<keyword evidence="6" id="KW-0539">Nucleus</keyword>
<dbReference type="SUPFAM" id="SSF57667">
    <property type="entry name" value="beta-beta-alpha zinc fingers"/>
    <property type="match status" value="1"/>
</dbReference>
<evidence type="ECO:0000256" key="8">
    <source>
        <dbReference type="SAM" id="Coils"/>
    </source>
</evidence>
<keyword evidence="8" id="KW-0175">Coiled coil</keyword>
<dbReference type="PANTHER" id="PTHR14196:SF12">
    <property type="entry name" value="ZINC FINGER PROTEIN 208-LIKE"/>
    <property type="match status" value="1"/>
</dbReference>
<feature type="non-terminal residue" evidence="10">
    <location>
        <position position="1"/>
    </location>
</feature>
<evidence type="ECO:0000259" key="9">
    <source>
        <dbReference type="PROSITE" id="PS50157"/>
    </source>
</evidence>
<keyword evidence="3" id="KW-0677">Repeat</keyword>
<dbReference type="Gene3D" id="3.30.160.60">
    <property type="entry name" value="Classic Zinc Finger"/>
    <property type="match status" value="1"/>
</dbReference>
<evidence type="ECO:0000256" key="1">
    <source>
        <dbReference type="ARBA" id="ARBA00004123"/>
    </source>
</evidence>
<dbReference type="EMBL" id="OC932408">
    <property type="protein sequence ID" value="CAD7659516.1"/>
    <property type="molecule type" value="Genomic_DNA"/>
</dbReference>
<evidence type="ECO:0000256" key="3">
    <source>
        <dbReference type="ARBA" id="ARBA00022737"/>
    </source>
</evidence>
<dbReference type="AlphaFoldDB" id="A0A7R9QWA2"/>
<comment type="subcellular location">
    <subcellularLocation>
        <location evidence="1">Nucleus</location>
    </subcellularLocation>
</comment>
<evidence type="ECO:0000256" key="2">
    <source>
        <dbReference type="ARBA" id="ARBA00022723"/>
    </source>
</evidence>
<accession>A0A7R9QWA2</accession>
<dbReference type="InterPro" id="IPR036236">
    <property type="entry name" value="Znf_C2H2_sf"/>
</dbReference>
<dbReference type="InterPro" id="IPR013087">
    <property type="entry name" value="Znf_C2H2_type"/>
</dbReference>
<evidence type="ECO:0000256" key="7">
    <source>
        <dbReference type="PROSITE-ProRule" id="PRU00042"/>
    </source>
</evidence>
<gene>
    <name evidence="10" type="ORF">ONB1V03_LOCUS16111</name>
</gene>
<dbReference type="PANTHER" id="PTHR14196">
    <property type="entry name" value="ODD-SKIPPED - RELATED"/>
    <property type="match status" value="1"/>
</dbReference>
<dbReference type="Proteomes" id="UP000728032">
    <property type="component" value="Unassembled WGS sequence"/>
</dbReference>
<dbReference type="InterPro" id="IPR050717">
    <property type="entry name" value="C2H2-ZF_Transcription_Reg"/>
</dbReference>
<reference evidence="10" key="1">
    <citation type="submission" date="2020-11" db="EMBL/GenBank/DDBJ databases">
        <authorList>
            <person name="Tran Van P."/>
        </authorList>
    </citation>
    <scope>NUCLEOTIDE SEQUENCE</scope>
</reference>
<evidence type="ECO:0000313" key="10">
    <source>
        <dbReference type="EMBL" id="CAD7659516.1"/>
    </source>
</evidence>
<dbReference type="GO" id="GO:0005634">
    <property type="term" value="C:nucleus"/>
    <property type="evidence" value="ECO:0007669"/>
    <property type="project" value="UniProtKB-SubCell"/>
</dbReference>
<dbReference type="FunFam" id="3.30.160.60:FF:000744">
    <property type="entry name" value="zinc finger E-box-binding homeobox 1"/>
    <property type="match status" value="1"/>
</dbReference>
<sequence length="669" mass="73311">MTDMAVEAAVVEDMVEAVVPEDMVGAAMMEVMVAAEEEVVMMEKEVMVAEGMEALAVEAAAPVVEAMVAEVQEVVVVMEARVAVELEVMVAQVAEELVMEAEVPAVEAMEALVVEAAEVRVAEPEVMEVLAVEEPAVTAAEVPALGAVEVMAAPVVEAVVTEVGVPAVEPMEAKVQEAVAMEGQAVEEPAVTAAEVPALGAVMEALEEAELEVMVGEVQEAAATGVEVLVVEPVVMEGAVQAVVVTEEEEVVPEAGVMEVPAVEPVVTEAEVQVAEPVVMEGAVQVEEAMEAEVPGAEAEDTEEEVVVKKLLFLAVISVDERPINTKVPLNTSTAPQMVVNWETMFVIRGHHKQAINKLIHCITNTATSVPSIVTQHNVPHIDHKIFTRLTQIVSVYESVVNSTDHQFAAQELAEDHNKAFDAIRQWLLANYSCHELLDQLFIDCTPRDTSMDPLSGDSDDGVEDKLWTMTLLVLNVMYKMRNCMSEHKMMLELGWICLSELDASLEHMKPNYNQMLAVLQTALNEEKKDNKPDAEECLQLQHEVKRLRQKIIDLQRNVIQVNKEKQLLAKRDNASASGAKQLKPQKRMTQNSLKRALNCQIETIVDDDLQTPHKRGRKPNAAIAGNGDYNCDICNKPFGSAYRLNRHMYSHTGERPYSCLWPACHRQF</sequence>
<dbReference type="GO" id="GO:0000981">
    <property type="term" value="F:DNA-binding transcription factor activity, RNA polymerase II-specific"/>
    <property type="evidence" value="ECO:0007669"/>
    <property type="project" value="TreeGrafter"/>
</dbReference>
<keyword evidence="2" id="KW-0479">Metal-binding</keyword>
<keyword evidence="4 7" id="KW-0863">Zinc-finger</keyword>
<dbReference type="PROSITE" id="PS00028">
    <property type="entry name" value="ZINC_FINGER_C2H2_1"/>
    <property type="match status" value="1"/>
</dbReference>
<feature type="domain" description="C2H2-type" evidence="9">
    <location>
        <begin position="630"/>
        <end position="657"/>
    </location>
</feature>
<evidence type="ECO:0000313" key="11">
    <source>
        <dbReference type="Proteomes" id="UP000728032"/>
    </source>
</evidence>
<dbReference type="SMART" id="SM00355">
    <property type="entry name" value="ZnF_C2H2"/>
    <property type="match status" value="1"/>
</dbReference>
<evidence type="ECO:0000256" key="5">
    <source>
        <dbReference type="ARBA" id="ARBA00022833"/>
    </source>
</evidence>
<dbReference type="EMBL" id="CAJPVJ010017583">
    <property type="protein sequence ID" value="CAG2176678.1"/>
    <property type="molecule type" value="Genomic_DNA"/>
</dbReference>
<feature type="coiled-coil region" evidence="8">
    <location>
        <begin position="538"/>
        <end position="565"/>
    </location>
</feature>
<dbReference type="GO" id="GO:0000977">
    <property type="term" value="F:RNA polymerase II transcription regulatory region sequence-specific DNA binding"/>
    <property type="evidence" value="ECO:0007669"/>
    <property type="project" value="TreeGrafter"/>
</dbReference>
<organism evidence="10">
    <name type="scientific">Oppiella nova</name>
    <dbReference type="NCBI Taxonomy" id="334625"/>
    <lineage>
        <taxon>Eukaryota</taxon>
        <taxon>Metazoa</taxon>
        <taxon>Ecdysozoa</taxon>
        <taxon>Arthropoda</taxon>
        <taxon>Chelicerata</taxon>
        <taxon>Arachnida</taxon>
        <taxon>Acari</taxon>
        <taxon>Acariformes</taxon>
        <taxon>Sarcoptiformes</taxon>
        <taxon>Oribatida</taxon>
        <taxon>Brachypylina</taxon>
        <taxon>Oppioidea</taxon>
        <taxon>Oppiidae</taxon>
        <taxon>Oppiella</taxon>
    </lineage>
</organism>
<protein>
    <recommendedName>
        <fullName evidence="9">C2H2-type domain-containing protein</fullName>
    </recommendedName>
</protein>
<dbReference type="PROSITE" id="PS50157">
    <property type="entry name" value="ZINC_FINGER_C2H2_2"/>
    <property type="match status" value="1"/>
</dbReference>